<dbReference type="InterPro" id="IPR043461">
    <property type="entry name" value="LpxH-like"/>
</dbReference>
<evidence type="ECO:0000256" key="4">
    <source>
        <dbReference type="ARBA" id="ARBA00023136"/>
    </source>
</evidence>
<dbReference type="InterPro" id="IPR029052">
    <property type="entry name" value="Metallo-depent_PP-like"/>
</dbReference>
<dbReference type="PANTHER" id="PTHR34990:SF2">
    <property type="entry name" value="BLL8164 PROTEIN"/>
    <property type="match status" value="1"/>
</dbReference>
<feature type="domain" description="Calcineurin-like phosphoesterase" evidence="6">
    <location>
        <begin position="34"/>
        <end position="234"/>
    </location>
</feature>
<dbReference type="PANTHER" id="PTHR34990">
    <property type="entry name" value="UDP-2,3-DIACYLGLUCOSAMINE HYDROLASE-RELATED"/>
    <property type="match status" value="1"/>
</dbReference>
<proteinExistence type="predicted"/>
<gene>
    <name evidence="7" type="ORF">DV711_07780</name>
</gene>
<dbReference type="Proteomes" id="UP000253769">
    <property type="component" value="Unassembled WGS sequence"/>
</dbReference>
<evidence type="ECO:0000256" key="3">
    <source>
        <dbReference type="ARBA" id="ARBA00022723"/>
    </source>
</evidence>
<evidence type="ECO:0000256" key="5">
    <source>
        <dbReference type="ARBA" id="ARBA00023211"/>
    </source>
</evidence>
<accession>A0A369WPF2</accession>
<dbReference type="EMBL" id="QQOH01000002">
    <property type="protein sequence ID" value="RDE22494.1"/>
    <property type="molecule type" value="Genomic_DNA"/>
</dbReference>
<name>A0A369WPF2_9GAMM</name>
<sequence length="284" mass="32787">MQNPILSSLVAPASLAAEAEKSEHSHHRAATHYRTIWISDTHLGTKGCQAEKLARFLKKNSCDQLYLVGDIIDGWRMRKGGYWPQSHTNVIRRILTLAKRGTRVTYVIGNHDEFLRRYDEESFGNIALTNEAIHKTADGRELLVIHGDQFDTVVRCHKWVAHLGDVAYETLLVVNRWYNQLRRLLGYEYWSLSAFLKHKVKRAVSYITDFEEILAHECRRRGLHGVVCGHIHHPEMRTIDEIEYLNCGDWVESCSALVELEDGQIQLIDWQSIERSSKAWRKAG</sequence>
<dbReference type="InterPro" id="IPR004843">
    <property type="entry name" value="Calcineurin-like_PHP"/>
</dbReference>
<keyword evidence="1" id="KW-1003">Cell membrane</keyword>
<dbReference type="FunFam" id="3.60.21.10:FF:000029">
    <property type="entry name" value="UDP-2,3-diacylglucosamine hydrolase"/>
    <property type="match status" value="1"/>
</dbReference>
<dbReference type="Gene3D" id="3.60.21.10">
    <property type="match status" value="1"/>
</dbReference>
<dbReference type="GO" id="GO:0008758">
    <property type="term" value="F:UDP-2,3-diacylglucosamine hydrolase activity"/>
    <property type="evidence" value="ECO:0007669"/>
    <property type="project" value="TreeGrafter"/>
</dbReference>
<dbReference type="AlphaFoldDB" id="A0A369WPF2"/>
<keyword evidence="4" id="KW-0472">Membrane</keyword>
<keyword evidence="8" id="KW-1185">Reference proteome</keyword>
<comment type="caution">
    <text evidence="7">The sequence shown here is derived from an EMBL/GenBank/DDBJ whole genome shotgun (WGS) entry which is preliminary data.</text>
</comment>
<evidence type="ECO:0000313" key="7">
    <source>
        <dbReference type="EMBL" id="RDE22494.1"/>
    </source>
</evidence>
<keyword evidence="5" id="KW-0464">Manganese</keyword>
<reference evidence="7 8" key="1">
    <citation type="submission" date="2018-07" db="EMBL/GenBank/DDBJ databases">
        <title>Motiliproteus coralliicola sp. nov., a bacterium isolated from Coral.</title>
        <authorList>
            <person name="Wang G."/>
        </authorList>
    </citation>
    <scope>NUCLEOTIDE SEQUENCE [LARGE SCALE GENOMIC DNA]</scope>
    <source>
        <strain evidence="7 8">C34</strain>
    </source>
</reference>
<keyword evidence="3" id="KW-0479">Metal-binding</keyword>
<dbReference type="Pfam" id="PF00149">
    <property type="entry name" value="Metallophos"/>
    <property type="match status" value="1"/>
</dbReference>
<dbReference type="GO" id="GO:0046872">
    <property type="term" value="F:metal ion binding"/>
    <property type="evidence" value="ECO:0007669"/>
    <property type="project" value="UniProtKB-KW"/>
</dbReference>
<dbReference type="SUPFAM" id="SSF56300">
    <property type="entry name" value="Metallo-dependent phosphatases"/>
    <property type="match status" value="1"/>
</dbReference>
<dbReference type="CDD" id="cd07398">
    <property type="entry name" value="MPP_YbbF-LpxH"/>
    <property type="match status" value="1"/>
</dbReference>
<dbReference type="RefSeq" id="WP_114695119.1">
    <property type="nucleotide sequence ID" value="NZ_QQOH01000002.1"/>
</dbReference>
<dbReference type="GO" id="GO:0016020">
    <property type="term" value="C:membrane"/>
    <property type="evidence" value="ECO:0007669"/>
    <property type="project" value="GOC"/>
</dbReference>
<dbReference type="OrthoDB" id="9802481at2"/>
<keyword evidence="2" id="KW-0997">Cell inner membrane</keyword>
<evidence type="ECO:0000256" key="2">
    <source>
        <dbReference type="ARBA" id="ARBA00022519"/>
    </source>
</evidence>
<evidence type="ECO:0000256" key="1">
    <source>
        <dbReference type="ARBA" id="ARBA00022475"/>
    </source>
</evidence>
<dbReference type="GO" id="GO:0009245">
    <property type="term" value="P:lipid A biosynthetic process"/>
    <property type="evidence" value="ECO:0007669"/>
    <property type="project" value="TreeGrafter"/>
</dbReference>
<evidence type="ECO:0000259" key="6">
    <source>
        <dbReference type="Pfam" id="PF00149"/>
    </source>
</evidence>
<organism evidence="7 8">
    <name type="scientific">Motiliproteus coralliicola</name>
    <dbReference type="NCBI Taxonomy" id="2283196"/>
    <lineage>
        <taxon>Bacteria</taxon>
        <taxon>Pseudomonadati</taxon>
        <taxon>Pseudomonadota</taxon>
        <taxon>Gammaproteobacteria</taxon>
        <taxon>Oceanospirillales</taxon>
        <taxon>Oceanospirillaceae</taxon>
        <taxon>Motiliproteus</taxon>
    </lineage>
</organism>
<protein>
    <submittedName>
        <fullName evidence="7">UDP-2,3-diacylglucosamine diphosphatase</fullName>
    </submittedName>
</protein>
<evidence type="ECO:0000313" key="8">
    <source>
        <dbReference type="Proteomes" id="UP000253769"/>
    </source>
</evidence>